<evidence type="ECO:0000313" key="2">
    <source>
        <dbReference type="Proteomes" id="UP001341840"/>
    </source>
</evidence>
<gene>
    <name evidence="1" type="ORF">PIB30_057257</name>
</gene>
<organism evidence="1 2">
    <name type="scientific">Stylosanthes scabra</name>
    <dbReference type="NCBI Taxonomy" id="79078"/>
    <lineage>
        <taxon>Eukaryota</taxon>
        <taxon>Viridiplantae</taxon>
        <taxon>Streptophyta</taxon>
        <taxon>Embryophyta</taxon>
        <taxon>Tracheophyta</taxon>
        <taxon>Spermatophyta</taxon>
        <taxon>Magnoliopsida</taxon>
        <taxon>eudicotyledons</taxon>
        <taxon>Gunneridae</taxon>
        <taxon>Pentapetalae</taxon>
        <taxon>rosids</taxon>
        <taxon>fabids</taxon>
        <taxon>Fabales</taxon>
        <taxon>Fabaceae</taxon>
        <taxon>Papilionoideae</taxon>
        <taxon>50 kb inversion clade</taxon>
        <taxon>dalbergioids sensu lato</taxon>
        <taxon>Dalbergieae</taxon>
        <taxon>Pterocarpus clade</taxon>
        <taxon>Stylosanthes</taxon>
    </lineage>
</organism>
<dbReference type="EMBL" id="JASCZI010181709">
    <property type="protein sequence ID" value="MED6185457.1"/>
    <property type="molecule type" value="Genomic_DNA"/>
</dbReference>
<name>A0ABU6WJL6_9FABA</name>
<sequence length="241" mass="26800">MGNKSSVESSEEFNYLIQRSGVTKAGKCTEQWAVFYNIMGRSCKLALSMSHGVGMKGDEKFSISIEDAYLQATFIINPFSNPQRRADIHFYGGKSERKGFVFVNLVYKPWAREPYALTLTHYLALCTEKIDLGLSVKVIIKNSRWSSNSGLELKGPIQHPASAIFKMFNYVREGSYPKCPHCEYGDRNSSSHLLPSESEDSDNSLSIQSQIGQIMKGLLNNGGKVTGNGNGNMYIDLGSKR</sequence>
<comment type="caution">
    <text evidence="1">The sequence shown here is derived from an EMBL/GenBank/DDBJ whole genome shotgun (WGS) entry which is preliminary data.</text>
</comment>
<evidence type="ECO:0000313" key="1">
    <source>
        <dbReference type="EMBL" id="MED6185457.1"/>
    </source>
</evidence>
<protein>
    <submittedName>
        <fullName evidence="1">Uncharacterized protein</fullName>
    </submittedName>
</protein>
<proteinExistence type="predicted"/>
<keyword evidence="2" id="KW-1185">Reference proteome</keyword>
<reference evidence="1 2" key="1">
    <citation type="journal article" date="2023" name="Plants (Basel)">
        <title>Bridging the Gap: Combining Genomics and Transcriptomics Approaches to Understand Stylosanthes scabra, an Orphan Legume from the Brazilian Caatinga.</title>
        <authorList>
            <person name="Ferreira-Neto J.R.C."/>
            <person name="da Silva M.D."/>
            <person name="Binneck E."/>
            <person name="de Melo N.F."/>
            <person name="da Silva R.H."/>
            <person name="de Melo A.L.T.M."/>
            <person name="Pandolfi V."/>
            <person name="Bustamante F.O."/>
            <person name="Brasileiro-Vidal A.C."/>
            <person name="Benko-Iseppon A.M."/>
        </authorList>
    </citation>
    <scope>NUCLEOTIDE SEQUENCE [LARGE SCALE GENOMIC DNA]</scope>
    <source>
        <tissue evidence="1">Leaves</tissue>
    </source>
</reference>
<accession>A0ABU6WJL6</accession>
<dbReference type="Proteomes" id="UP001341840">
    <property type="component" value="Unassembled WGS sequence"/>
</dbReference>